<evidence type="ECO:0000313" key="2">
    <source>
        <dbReference type="EMBL" id="PXA05464.1"/>
    </source>
</evidence>
<dbReference type="InParanoid" id="A0A317ZIB7"/>
<gene>
    <name evidence="2" type="ORF">DDZ13_00930</name>
</gene>
<dbReference type="PIRSF" id="PIRSF009141">
    <property type="entry name" value="UCP009141"/>
    <property type="match status" value="1"/>
</dbReference>
<feature type="transmembrane region" description="Helical" evidence="1">
    <location>
        <begin position="69"/>
        <end position="86"/>
    </location>
</feature>
<dbReference type="Proteomes" id="UP000247099">
    <property type="component" value="Unassembled WGS sequence"/>
</dbReference>
<name>A0A317ZIB7_9BACT</name>
<keyword evidence="1" id="KW-1133">Transmembrane helix</keyword>
<reference evidence="2 3" key="1">
    <citation type="submission" date="2018-05" db="EMBL/GenBank/DDBJ databases">
        <title>Coraliomargarita sinensis sp. nov., isolated from a marine solar saltern.</title>
        <authorList>
            <person name="Zhou L.Y."/>
        </authorList>
    </citation>
    <scope>NUCLEOTIDE SEQUENCE [LARGE SCALE GENOMIC DNA]</scope>
    <source>
        <strain evidence="2 3">WN38</strain>
    </source>
</reference>
<feature type="transmembrane region" description="Helical" evidence="1">
    <location>
        <begin position="43"/>
        <end position="62"/>
    </location>
</feature>
<comment type="caution">
    <text evidence="2">The sequence shown here is derived from an EMBL/GenBank/DDBJ whole genome shotgun (WGS) entry which is preliminary data.</text>
</comment>
<evidence type="ECO:0000256" key="1">
    <source>
        <dbReference type="SAM" id="Phobius"/>
    </source>
</evidence>
<protein>
    <submittedName>
        <fullName evidence="2">DUF817 domain-containing protein</fullName>
    </submittedName>
</protein>
<dbReference type="OrthoDB" id="1550598at2"/>
<feature type="transmembrane region" description="Helical" evidence="1">
    <location>
        <begin position="106"/>
        <end position="127"/>
    </location>
</feature>
<dbReference type="InterPro" id="IPR008535">
    <property type="entry name" value="DUF817"/>
</dbReference>
<keyword evidence="1" id="KW-0472">Membrane</keyword>
<proteinExistence type="predicted"/>
<sequence>MGIPWAEELLLFGLKQAWACVFGAALLVGIIGTKFWYPDIGLHRYDFLFCYAVSIQLLLLIFRLESLREVGVIFLFHLMATAMELFKTHDAIGSWSYPGEAFVRIGNVPLFAGFMYSAVGSYLARVWRGFEFKFENFPSLWVAGLLAGLSYINFFTHHFVPDIRWFLIAGILLAFARTQVLFRPDKMHRRMPLLFGFALVSLFIWIAENLGTYAKAWIYPHQANGWQWIGVEKWTAWFLLMQLSFVLIYALRCFEAWLEKEGKLTAVQTSGPKD</sequence>
<dbReference type="Pfam" id="PF05675">
    <property type="entry name" value="DUF817"/>
    <property type="match status" value="1"/>
</dbReference>
<evidence type="ECO:0000313" key="3">
    <source>
        <dbReference type="Proteomes" id="UP000247099"/>
    </source>
</evidence>
<accession>A0A317ZIB7</accession>
<feature type="transmembrane region" description="Helical" evidence="1">
    <location>
        <begin position="17"/>
        <end position="37"/>
    </location>
</feature>
<organism evidence="2 3">
    <name type="scientific">Coraliomargarita sinensis</name>
    <dbReference type="NCBI Taxonomy" id="2174842"/>
    <lineage>
        <taxon>Bacteria</taxon>
        <taxon>Pseudomonadati</taxon>
        <taxon>Verrucomicrobiota</taxon>
        <taxon>Opitutia</taxon>
        <taxon>Puniceicoccales</taxon>
        <taxon>Coraliomargaritaceae</taxon>
        <taxon>Coraliomargarita</taxon>
    </lineage>
</organism>
<dbReference type="AlphaFoldDB" id="A0A317ZIB7"/>
<keyword evidence="1" id="KW-0812">Transmembrane</keyword>
<feature type="transmembrane region" description="Helical" evidence="1">
    <location>
        <begin position="139"/>
        <end position="157"/>
    </location>
</feature>
<dbReference type="RefSeq" id="WP_110129543.1">
    <property type="nucleotide sequence ID" value="NZ_QHJQ01000001.1"/>
</dbReference>
<feature type="transmembrane region" description="Helical" evidence="1">
    <location>
        <begin position="194"/>
        <end position="214"/>
    </location>
</feature>
<feature type="transmembrane region" description="Helical" evidence="1">
    <location>
        <begin position="234"/>
        <end position="254"/>
    </location>
</feature>
<dbReference type="EMBL" id="QHJQ01000001">
    <property type="protein sequence ID" value="PXA05464.1"/>
    <property type="molecule type" value="Genomic_DNA"/>
</dbReference>
<feature type="transmembrane region" description="Helical" evidence="1">
    <location>
        <begin position="163"/>
        <end position="182"/>
    </location>
</feature>
<keyword evidence="3" id="KW-1185">Reference proteome</keyword>